<comment type="caution">
    <text evidence="2">The sequence shown here is derived from an EMBL/GenBank/DDBJ whole genome shotgun (WGS) entry which is preliminary data.</text>
</comment>
<evidence type="ECO:0000313" key="3">
    <source>
        <dbReference type="Proteomes" id="UP000321261"/>
    </source>
</evidence>
<dbReference type="InterPro" id="IPR037401">
    <property type="entry name" value="SnoaL-like"/>
</dbReference>
<dbReference type="OrthoDB" id="7375616at2"/>
<dbReference type="Gene3D" id="3.10.450.50">
    <property type="match status" value="1"/>
</dbReference>
<reference evidence="2 3" key="1">
    <citation type="submission" date="2019-06" db="EMBL/GenBank/DDBJ databases">
        <title>Sequencing the genomes of 1000 actinobacteria strains.</title>
        <authorList>
            <person name="Klenk H.-P."/>
        </authorList>
    </citation>
    <scope>NUCLEOTIDE SEQUENCE [LARGE SCALE GENOMIC DNA]</scope>
    <source>
        <strain evidence="2 3">DSM 45671</strain>
    </source>
</reference>
<protein>
    <submittedName>
        <fullName evidence="2">Uncharacterized protein (TIGR02246 family)</fullName>
    </submittedName>
</protein>
<dbReference type="InterPro" id="IPR032710">
    <property type="entry name" value="NTF2-like_dom_sf"/>
</dbReference>
<dbReference type="AlphaFoldDB" id="A0A561SZL8"/>
<organism evidence="2 3">
    <name type="scientific">Pseudonocardia hierapolitana</name>
    <dbReference type="NCBI Taxonomy" id="1128676"/>
    <lineage>
        <taxon>Bacteria</taxon>
        <taxon>Bacillati</taxon>
        <taxon>Actinomycetota</taxon>
        <taxon>Actinomycetes</taxon>
        <taxon>Pseudonocardiales</taxon>
        <taxon>Pseudonocardiaceae</taxon>
        <taxon>Pseudonocardia</taxon>
    </lineage>
</organism>
<dbReference type="EMBL" id="VIWU01000001">
    <property type="protein sequence ID" value="TWF80308.1"/>
    <property type="molecule type" value="Genomic_DNA"/>
</dbReference>
<feature type="domain" description="SnoaL-like" evidence="1">
    <location>
        <begin position="10"/>
        <end position="108"/>
    </location>
</feature>
<evidence type="ECO:0000259" key="1">
    <source>
        <dbReference type="Pfam" id="PF12680"/>
    </source>
</evidence>
<dbReference type="CDD" id="cd00531">
    <property type="entry name" value="NTF2_like"/>
    <property type="match status" value="1"/>
</dbReference>
<proteinExistence type="predicted"/>
<keyword evidence="3" id="KW-1185">Reference proteome</keyword>
<sequence>MAATEPSQVIEQFTECFNSGDLEGLASLYEDGAAFIPEPGTVSSDAAGLRAALQGFLETKGTVTIVSTSAVVKGDLALTHSHWRLDIPGGEAMEHTSAEVARRQPDGTWKYAIDNPYGGEVLG</sequence>
<accession>A0A561SZL8</accession>
<name>A0A561SZL8_9PSEU</name>
<evidence type="ECO:0000313" key="2">
    <source>
        <dbReference type="EMBL" id="TWF80308.1"/>
    </source>
</evidence>
<dbReference type="RefSeq" id="WP_147259010.1">
    <property type="nucleotide sequence ID" value="NZ_VIWU01000001.1"/>
</dbReference>
<dbReference type="Proteomes" id="UP000321261">
    <property type="component" value="Unassembled WGS sequence"/>
</dbReference>
<dbReference type="Pfam" id="PF12680">
    <property type="entry name" value="SnoaL_2"/>
    <property type="match status" value="1"/>
</dbReference>
<dbReference type="SUPFAM" id="SSF54427">
    <property type="entry name" value="NTF2-like"/>
    <property type="match status" value="1"/>
</dbReference>
<gene>
    <name evidence="2" type="ORF">FHX44_116251</name>
</gene>